<accession>A0A9P6M8V2</accession>
<keyword evidence="5" id="KW-1185">Reference proteome</keyword>
<protein>
    <recommendedName>
        <fullName evidence="3">Histidine-specific methyltransferase SAM-dependent domain-containing protein</fullName>
    </recommendedName>
</protein>
<dbReference type="Pfam" id="PF10017">
    <property type="entry name" value="Methyltransf_33"/>
    <property type="match status" value="1"/>
</dbReference>
<feature type="domain" description="Histidine-specific methyltransferase SAM-dependent" evidence="3">
    <location>
        <begin position="150"/>
        <end position="395"/>
    </location>
</feature>
<keyword evidence="2" id="KW-0808">Transferase</keyword>
<dbReference type="PANTHER" id="PTHR43397:SF1">
    <property type="entry name" value="ERGOTHIONEINE BIOSYNTHESIS PROTEIN 1"/>
    <property type="match status" value="1"/>
</dbReference>
<evidence type="ECO:0000256" key="1">
    <source>
        <dbReference type="ARBA" id="ARBA00022603"/>
    </source>
</evidence>
<dbReference type="InterPro" id="IPR019257">
    <property type="entry name" value="MeTrfase_dom"/>
</dbReference>
<evidence type="ECO:0000313" key="4">
    <source>
        <dbReference type="EMBL" id="KAF9980935.1"/>
    </source>
</evidence>
<dbReference type="OrthoDB" id="659at2759"/>
<dbReference type="GO" id="GO:0008168">
    <property type="term" value="F:methyltransferase activity"/>
    <property type="evidence" value="ECO:0007669"/>
    <property type="project" value="UniProtKB-KW"/>
</dbReference>
<dbReference type="InterPro" id="IPR051128">
    <property type="entry name" value="EgtD_Methyltrsf_superfamily"/>
</dbReference>
<dbReference type="AlphaFoldDB" id="A0A9P6M8V2"/>
<evidence type="ECO:0000256" key="2">
    <source>
        <dbReference type="ARBA" id="ARBA00022679"/>
    </source>
</evidence>
<dbReference type="PANTHER" id="PTHR43397">
    <property type="entry name" value="ERGOTHIONEINE BIOSYNTHESIS PROTEIN 1"/>
    <property type="match status" value="1"/>
</dbReference>
<comment type="caution">
    <text evidence="4">The sequence shown here is derived from an EMBL/GenBank/DDBJ whole genome shotgun (WGS) entry which is preliminary data.</text>
</comment>
<proteinExistence type="predicted"/>
<dbReference type="Gene3D" id="3.40.50.150">
    <property type="entry name" value="Vaccinia Virus protein VP39"/>
    <property type="match status" value="1"/>
</dbReference>
<sequence>MALRDNGKLSKSVVERLIQDLEKDTDVMAMAADILGGQAVWSKDEERTLSGALTDPSSLTEDTVLDSHRRYSRLPMALRFLHDILEKDEWDSDFSLSTSAGTPSSNDMIPSMNLAQLILEGLTPEEPGRLKSIPRFVFHKYDDIYEEGWISDWNKDAIANSIQDNSIVVEVEPLSWKMTKTLLRALDQNCRNIKYYVLSPVVDVMAESLESLGDLKNVKTTVLHGSIEEGLAFIRSLEPEVPKTIAWLSLSTSGHTREEIRRLLASYHNALHSGDAWLIGFRTEVPTQENRMYKQDNMELDRVNQLLEQPLFDFDAFEYHETYNKEEERHEASYKVKNAHQLTDPGTGRETTVDLAKDELIHAKLTYVWSPYEMERLFEKTELIKVEHWTGKNPWSESRCYDLHLVSKTTERRE</sequence>
<dbReference type="EMBL" id="JAAAHW010003766">
    <property type="protein sequence ID" value="KAF9980935.1"/>
    <property type="molecule type" value="Genomic_DNA"/>
</dbReference>
<name>A0A9P6M8V2_9FUNG</name>
<dbReference type="GO" id="GO:0032259">
    <property type="term" value="P:methylation"/>
    <property type="evidence" value="ECO:0007669"/>
    <property type="project" value="UniProtKB-KW"/>
</dbReference>
<organism evidence="4 5">
    <name type="scientific">Modicella reniformis</name>
    <dbReference type="NCBI Taxonomy" id="1440133"/>
    <lineage>
        <taxon>Eukaryota</taxon>
        <taxon>Fungi</taxon>
        <taxon>Fungi incertae sedis</taxon>
        <taxon>Mucoromycota</taxon>
        <taxon>Mortierellomycotina</taxon>
        <taxon>Mortierellomycetes</taxon>
        <taxon>Mortierellales</taxon>
        <taxon>Mortierellaceae</taxon>
        <taxon>Modicella</taxon>
    </lineage>
</organism>
<gene>
    <name evidence="4" type="ORF">BGZ65_004504</name>
</gene>
<keyword evidence="1" id="KW-0489">Methyltransferase</keyword>
<evidence type="ECO:0000313" key="5">
    <source>
        <dbReference type="Proteomes" id="UP000749646"/>
    </source>
</evidence>
<dbReference type="InterPro" id="IPR029063">
    <property type="entry name" value="SAM-dependent_MTases_sf"/>
</dbReference>
<reference evidence="4" key="1">
    <citation type="journal article" date="2020" name="Fungal Divers.">
        <title>Resolving the Mortierellaceae phylogeny through synthesis of multi-gene phylogenetics and phylogenomics.</title>
        <authorList>
            <person name="Vandepol N."/>
            <person name="Liber J."/>
            <person name="Desiro A."/>
            <person name="Na H."/>
            <person name="Kennedy M."/>
            <person name="Barry K."/>
            <person name="Grigoriev I.V."/>
            <person name="Miller A.N."/>
            <person name="O'Donnell K."/>
            <person name="Stajich J.E."/>
            <person name="Bonito G."/>
        </authorList>
    </citation>
    <scope>NUCLEOTIDE SEQUENCE</scope>
    <source>
        <strain evidence="4">MES-2147</strain>
    </source>
</reference>
<evidence type="ECO:0000259" key="3">
    <source>
        <dbReference type="Pfam" id="PF10017"/>
    </source>
</evidence>
<dbReference type="Proteomes" id="UP000749646">
    <property type="component" value="Unassembled WGS sequence"/>
</dbReference>